<dbReference type="Proteomes" id="UP000789901">
    <property type="component" value="Unassembled WGS sequence"/>
</dbReference>
<evidence type="ECO:0000259" key="1">
    <source>
        <dbReference type="Pfam" id="PF21056"/>
    </source>
</evidence>
<name>A0ABN7UUF9_GIGMA</name>
<reference evidence="2 3" key="1">
    <citation type="submission" date="2021-06" db="EMBL/GenBank/DDBJ databases">
        <authorList>
            <person name="Kallberg Y."/>
            <person name="Tangrot J."/>
            <person name="Rosling A."/>
        </authorList>
    </citation>
    <scope>NUCLEOTIDE SEQUENCE [LARGE SCALE GENOMIC DNA]</scope>
    <source>
        <strain evidence="2 3">120-4 pot B 10/14</strain>
    </source>
</reference>
<sequence length="404" mass="47441">MNIKNHAASSWTEHYICSCAGTKQERSDCIEGGHTQKKWCTQKVSKKVGCKCDLRIHYFSNIFCNEVVIVRYQYKHNGHIPGSHNDVQFLKKSEETIAKIKMFAQQGLSLSAIRHLMKAPEEVIERYFTSKDIVPNRDKLLTYEDIYNIFYKEIYQKYCYNNIDAISVLQWVDILKKNKENLNNLNNPILSHFQMYNNNRQMFQLGFHTSWQYKLYQDHNEIIHIDSTHNTNAYKYALFTILIRHPYSSHGVPLAWLLTESYNDEAEINAIHATFPYSNIFLSEDHDNLFYDLEQLLNIDNESSVDFAITQFEEKWKHTPASEDSLVDIDDSSIFCLQNSIFIIKSTQDNNNYIVEHYNSDLSFDINPNILEVNSSIDQWIEHLAKLCYEANLDDIPLNEKKRL</sequence>
<comment type="caution">
    <text evidence="2">The sequence shown here is derived from an EMBL/GenBank/DDBJ whole genome shotgun (WGS) entry which is preliminary data.</text>
</comment>
<accession>A0ABN7UUF9</accession>
<feature type="domain" description="ZSWIM1/3 RNaseH-like" evidence="1">
    <location>
        <begin position="193"/>
        <end position="254"/>
    </location>
</feature>
<evidence type="ECO:0000313" key="2">
    <source>
        <dbReference type="EMBL" id="CAG8676055.1"/>
    </source>
</evidence>
<proteinExistence type="predicted"/>
<gene>
    <name evidence="2" type="ORF">GMARGA_LOCUS10696</name>
</gene>
<evidence type="ECO:0000313" key="3">
    <source>
        <dbReference type="Proteomes" id="UP000789901"/>
    </source>
</evidence>
<dbReference type="InterPro" id="IPR048324">
    <property type="entry name" value="ZSWIM1-3_RNaseH-like"/>
</dbReference>
<protein>
    <submittedName>
        <fullName evidence="2">38949_t:CDS:1</fullName>
    </submittedName>
</protein>
<organism evidence="2 3">
    <name type="scientific">Gigaspora margarita</name>
    <dbReference type="NCBI Taxonomy" id="4874"/>
    <lineage>
        <taxon>Eukaryota</taxon>
        <taxon>Fungi</taxon>
        <taxon>Fungi incertae sedis</taxon>
        <taxon>Mucoromycota</taxon>
        <taxon>Glomeromycotina</taxon>
        <taxon>Glomeromycetes</taxon>
        <taxon>Diversisporales</taxon>
        <taxon>Gigasporaceae</taxon>
        <taxon>Gigaspora</taxon>
    </lineage>
</organism>
<keyword evidence="3" id="KW-1185">Reference proteome</keyword>
<dbReference type="Pfam" id="PF21056">
    <property type="entry name" value="ZSWIM1-3_RNaseH-like"/>
    <property type="match status" value="1"/>
</dbReference>
<dbReference type="EMBL" id="CAJVQB010006047">
    <property type="protein sequence ID" value="CAG8676055.1"/>
    <property type="molecule type" value="Genomic_DNA"/>
</dbReference>